<dbReference type="RefSeq" id="WP_155418915.1">
    <property type="nucleotide sequence ID" value="NZ_BJLB01000001.1"/>
</dbReference>
<comment type="caution">
    <text evidence="1">The sequence shown here is derived from an EMBL/GenBank/DDBJ whole genome shotgun (WGS) entry which is preliminary data.</text>
</comment>
<proteinExistence type="predicted"/>
<dbReference type="AlphaFoldDB" id="A0A829WAF6"/>
<evidence type="ECO:0000313" key="2">
    <source>
        <dbReference type="EMBL" id="NSJ44737.1"/>
    </source>
</evidence>
<reference evidence="1 3" key="1">
    <citation type="submission" date="2019-06" db="EMBL/GenBank/DDBJ databases">
        <title>Draft genome sequence of [Clostridium] clostridioforme NBRC 113352.</title>
        <authorList>
            <person name="Miura T."/>
            <person name="Furukawa M."/>
            <person name="Shimamura M."/>
            <person name="Ohyama Y."/>
            <person name="Yamazoe A."/>
            <person name="Kawasaki H."/>
        </authorList>
    </citation>
    <scope>NUCLEOTIDE SEQUENCE [LARGE SCALE GENOMIC DNA]</scope>
    <source>
        <strain evidence="1 3">NBRC 113352</strain>
    </source>
</reference>
<dbReference type="EMBL" id="JAAISW010000023">
    <property type="protein sequence ID" value="NSJ44737.1"/>
    <property type="molecule type" value="Genomic_DNA"/>
</dbReference>
<evidence type="ECO:0000313" key="4">
    <source>
        <dbReference type="Proteomes" id="UP000719916"/>
    </source>
</evidence>
<evidence type="ECO:0000313" key="1">
    <source>
        <dbReference type="EMBL" id="GEA35973.1"/>
    </source>
</evidence>
<gene>
    <name evidence="1" type="ORF">Ccl03g_16860</name>
    <name evidence="2" type="ORF">G5B26_14340</name>
</gene>
<protein>
    <submittedName>
        <fullName evidence="1">Uncharacterized protein</fullName>
    </submittedName>
</protein>
<reference evidence="2 4" key="2">
    <citation type="journal article" date="2020" name="Cell Host Microbe">
        <title>Functional and Genomic Variation between Human-Derived Isolates of Lachnospiraceae Reveals Inter- and Intra-Species Diversity.</title>
        <authorList>
            <person name="Sorbara M.T."/>
            <person name="Littmann E.R."/>
            <person name="Fontana E."/>
            <person name="Moody T.U."/>
            <person name="Kohout C.E."/>
            <person name="Gjonbalaj M."/>
            <person name="Eaton V."/>
            <person name="Seok R."/>
            <person name="Leiner I.M."/>
            <person name="Pamer E.G."/>
        </authorList>
    </citation>
    <scope>NUCLEOTIDE SEQUENCE [LARGE SCALE GENOMIC DNA]</scope>
    <source>
        <strain evidence="2 4">MSK.2.26</strain>
    </source>
</reference>
<accession>A0A829WAF6</accession>
<dbReference type="Proteomes" id="UP000315200">
    <property type="component" value="Unassembled WGS sequence"/>
</dbReference>
<dbReference type="Proteomes" id="UP000719916">
    <property type="component" value="Unassembled WGS sequence"/>
</dbReference>
<name>A0A829WAF6_9FIRM</name>
<sequence length="56" mass="6326">MEIQECLGAENQLGIDIWKHKYRYQDETLEQWLGRVNGGLCDCRADTGKEGSGGRP</sequence>
<organism evidence="1 3">
    <name type="scientific">Enterocloster clostridioformis</name>
    <dbReference type="NCBI Taxonomy" id="1531"/>
    <lineage>
        <taxon>Bacteria</taxon>
        <taxon>Bacillati</taxon>
        <taxon>Bacillota</taxon>
        <taxon>Clostridia</taxon>
        <taxon>Lachnospirales</taxon>
        <taxon>Lachnospiraceae</taxon>
        <taxon>Enterocloster</taxon>
    </lineage>
</organism>
<dbReference type="EMBL" id="BJLB01000001">
    <property type="protein sequence ID" value="GEA35973.1"/>
    <property type="molecule type" value="Genomic_DNA"/>
</dbReference>
<evidence type="ECO:0000313" key="3">
    <source>
        <dbReference type="Proteomes" id="UP000315200"/>
    </source>
</evidence>
<reference evidence="2" key="3">
    <citation type="submission" date="2020-02" db="EMBL/GenBank/DDBJ databases">
        <authorList>
            <person name="Littmann E."/>
            <person name="Sorbara M."/>
        </authorList>
    </citation>
    <scope>NUCLEOTIDE SEQUENCE</scope>
    <source>
        <strain evidence="2">MSK.2.26</strain>
    </source>
</reference>